<evidence type="ECO:0000256" key="9">
    <source>
        <dbReference type="HAMAP-Rule" id="MF_00422"/>
    </source>
</evidence>
<comment type="subcellular location">
    <subcellularLocation>
        <location evidence="9">Cell membrane</location>
        <topology evidence="9">Single-pass membrane protein</topology>
    </subcellularLocation>
    <subcellularLocation>
        <location evidence="1">Membrane</location>
    </subcellularLocation>
</comment>
<sequence>MNLFRRIGKFFGEVRSEIKKVSWTKRSELIALTFMVIIIVVLAAIFIGIIDRMLSEVVGLMMEN</sequence>
<comment type="function">
    <text evidence="9">Essential subunit of the Sec protein translocation channel SecYEG. Clamps together the 2 halves of SecY. May contact the channel plug during translocation.</text>
</comment>
<evidence type="ECO:0000256" key="1">
    <source>
        <dbReference type="ARBA" id="ARBA00004370"/>
    </source>
</evidence>
<comment type="subunit">
    <text evidence="9">Component of the Sec protein translocase complex. Heterotrimer consisting of SecY, SecE and SecG subunits. The heterotrimers can form oligomers, although 1 heterotrimer is thought to be able to translocate proteins. Interacts with the ribosome. Interacts with SecDF, and other proteins may be involved. Interacts with SecA.</text>
</comment>
<organism evidence="10 11">
    <name type="scientific">candidate division NPL-UPA2 bacterium Unc8</name>
    <dbReference type="NCBI Taxonomy" id="1980939"/>
    <lineage>
        <taxon>Bacteria</taxon>
    </lineage>
</organism>
<evidence type="ECO:0000256" key="3">
    <source>
        <dbReference type="ARBA" id="ARBA00022475"/>
    </source>
</evidence>
<reference evidence="10 11" key="1">
    <citation type="submission" date="2018-08" db="EMBL/GenBank/DDBJ databases">
        <title>Draft genome of candidate division NPL-UPA2 bacterium Unc8 that adapted to ultra-basic serpentinizing groundwater.</title>
        <authorList>
            <person name="Ishii S."/>
            <person name="Suzuki S."/>
            <person name="Nealson K.H."/>
        </authorList>
    </citation>
    <scope>NUCLEOTIDE SEQUENCE [LARGE SCALE GENOMIC DNA]</scope>
    <source>
        <strain evidence="10">Unc8</strain>
    </source>
</reference>
<dbReference type="InterPro" id="IPR038379">
    <property type="entry name" value="SecE_sf"/>
</dbReference>
<keyword evidence="7 9" id="KW-0811">Translocation</keyword>
<keyword evidence="5 9" id="KW-0653">Protein transport</keyword>
<evidence type="ECO:0000256" key="6">
    <source>
        <dbReference type="ARBA" id="ARBA00022989"/>
    </source>
</evidence>
<proteinExistence type="inferred from homology"/>
<dbReference type="Proteomes" id="UP000266287">
    <property type="component" value="Unassembled WGS sequence"/>
</dbReference>
<comment type="caution">
    <text evidence="10">The sequence shown here is derived from an EMBL/GenBank/DDBJ whole genome shotgun (WGS) entry which is preliminary data.</text>
</comment>
<protein>
    <recommendedName>
        <fullName evidence="9">Protein translocase subunit SecE</fullName>
    </recommendedName>
</protein>
<evidence type="ECO:0000256" key="4">
    <source>
        <dbReference type="ARBA" id="ARBA00022692"/>
    </source>
</evidence>
<dbReference type="InterPro" id="IPR001901">
    <property type="entry name" value="Translocase_SecE/Sec61-g"/>
</dbReference>
<evidence type="ECO:0000256" key="2">
    <source>
        <dbReference type="ARBA" id="ARBA00022448"/>
    </source>
</evidence>
<dbReference type="GO" id="GO:0065002">
    <property type="term" value="P:intracellular protein transmembrane transport"/>
    <property type="evidence" value="ECO:0007669"/>
    <property type="project" value="UniProtKB-UniRule"/>
</dbReference>
<evidence type="ECO:0000256" key="8">
    <source>
        <dbReference type="ARBA" id="ARBA00023136"/>
    </source>
</evidence>
<evidence type="ECO:0000313" key="10">
    <source>
        <dbReference type="EMBL" id="RII00314.1"/>
    </source>
</evidence>
<dbReference type="EMBL" id="NDHY01000005">
    <property type="protein sequence ID" value="RII00314.1"/>
    <property type="molecule type" value="Genomic_DNA"/>
</dbReference>
<accession>A0A399FVT7</accession>
<dbReference type="PANTHER" id="PTHR33910:SF1">
    <property type="entry name" value="PROTEIN TRANSLOCASE SUBUNIT SECE"/>
    <property type="match status" value="1"/>
</dbReference>
<dbReference type="GO" id="GO:0008320">
    <property type="term" value="F:protein transmembrane transporter activity"/>
    <property type="evidence" value="ECO:0007669"/>
    <property type="project" value="UniProtKB-UniRule"/>
</dbReference>
<keyword evidence="4 9" id="KW-0812">Transmembrane</keyword>
<dbReference type="PANTHER" id="PTHR33910">
    <property type="entry name" value="PROTEIN TRANSLOCASE SUBUNIT SECE"/>
    <property type="match status" value="1"/>
</dbReference>
<keyword evidence="6 9" id="KW-1133">Transmembrane helix</keyword>
<evidence type="ECO:0000256" key="7">
    <source>
        <dbReference type="ARBA" id="ARBA00023010"/>
    </source>
</evidence>
<dbReference type="Pfam" id="PF00584">
    <property type="entry name" value="SecE"/>
    <property type="match status" value="1"/>
</dbReference>
<dbReference type="GO" id="GO:0006605">
    <property type="term" value="P:protein targeting"/>
    <property type="evidence" value="ECO:0007669"/>
    <property type="project" value="UniProtKB-UniRule"/>
</dbReference>
<dbReference type="GO" id="GO:0009306">
    <property type="term" value="P:protein secretion"/>
    <property type="evidence" value="ECO:0007669"/>
    <property type="project" value="UniProtKB-UniRule"/>
</dbReference>
<gene>
    <name evidence="9 10" type="primary">secE</name>
    <name evidence="10" type="ORF">B9J77_03260</name>
</gene>
<keyword evidence="8 9" id="KW-0472">Membrane</keyword>
<evidence type="ECO:0000313" key="11">
    <source>
        <dbReference type="Proteomes" id="UP000266287"/>
    </source>
</evidence>
<dbReference type="InterPro" id="IPR005807">
    <property type="entry name" value="SecE_bac"/>
</dbReference>
<dbReference type="GO" id="GO:0005886">
    <property type="term" value="C:plasma membrane"/>
    <property type="evidence" value="ECO:0007669"/>
    <property type="project" value="UniProtKB-SubCell"/>
</dbReference>
<dbReference type="Gene3D" id="1.20.5.1030">
    <property type="entry name" value="Preprotein translocase secy subunit"/>
    <property type="match status" value="1"/>
</dbReference>
<comment type="similarity">
    <text evidence="9">Belongs to the SecE/SEC61-gamma family.</text>
</comment>
<dbReference type="HAMAP" id="MF_00422">
    <property type="entry name" value="SecE"/>
    <property type="match status" value="1"/>
</dbReference>
<evidence type="ECO:0000256" key="5">
    <source>
        <dbReference type="ARBA" id="ARBA00022927"/>
    </source>
</evidence>
<keyword evidence="3 9" id="KW-1003">Cell membrane</keyword>
<dbReference type="AlphaFoldDB" id="A0A399FVT7"/>
<feature type="transmembrane region" description="Helical" evidence="9">
    <location>
        <begin position="29"/>
        <end position="50"/>
    </location>
</feature>
<name>A0A399FVT7_UNCN2</name>
<keyword evidence="2 9" id="KW-0813">Transport</keyword>
<dbReference type="GO" id="GO:0043952">
    <property type="term" value="P:protein transport by the Sec complex"/>
    <property type="evidence" value="ECO:0007669"/>
    <property type="project" value="UniProtKB-UniRule"/>
</dbReference>
<dbReference type="NCBIfam" id="TIGR00964">
    <property type="entry name" value="secE_bact"/>
    <property type="match status" value="1"/>
</dbReference>